<proteinExistence type="predicted"/>
<dbReference type="PANTHER" id="PTHR45138:SF9">
    <property type="entry name" value="DIGUANYLATE CYCLASE DGCM-RELATED"/>
    <property type="match status" value="1"/>
</dbReference>
<dbReference type="Proteomes" id="UP000027318">
    <property type="component" value="Unassembled WGS sequence"/>
</dbReference>
<comment type="cofactor">
    <cofactor evidence="1">
        <name>Mg(2+)</name>
        <dbReference type="ChEBI" id="CHEBI:18420"/>
    </cofactor>
</comment>
<feature type="domain" description="GGDEF" evidence="10">
    <location>
        <begin position="323"/>
        <end position="454"/>
    </location>
</feature>
<dbReference type="RefSeq" id="WP_051632853.1">
    <property type="nucleotide sequence ID" value="NZ_JMSZ01000040.1"/>
</dbReference>
<dbReference type="Pfam" id="PF00990">
    <property type="entry name" value="GGDEF"/>
    <property type="match status" value="1"/>
</dbReference>
<evidence type="ECO:0000313" key="11">
    <source>
        <dbReference type="EMBL" id="KDE38726.1"/>
    </source>
</evidence>
<reference evidence="11 12" key="1">
    <citation type="journal article" date="2005" name="Int. J. Syst. Evol. Microbiol.">
        <title>Nitrincola lacisaponensis gen. nov., sp. nov., a novel alkaliphilic bacterium isolated from an alkaline, saline lake.</title>
        <authorList>
            <person name="Dimitriu P.A."/>
            <person name="Shukla S.K."/>
            <person name="Conradt J."/>
            <person name="Marquez M.C."/>
            <person name="Ventosa A."/>
            <person name="Maglia A."/>
            <person name="Peyton B.M."/>
            <person name="Pinkart H.C."/>
            <person name="Mormile M.R."/>
        </authorList>
    </citation>
    <scope>NUCLEOTIDE SEQUENCE [LARGE SCALE GENOMIC DNA]</scope>
    <source>
        <strain evidence="11 12">4CA</strain>
    </source>
</reference>
<dbReference type="PROSITE" id="PS50887">
    <property type="entry name" value="GGDEF"/>
    <property type="match status" value="1"/>
</dbReference>
<evidence type="ECO:0000256" key="7">
    <source>
        <dbReference type="ARBA" id="ARBA00023136"/>
    </source>
</evidence>
<dbReference type="EMBL" id="JMSZ01000040">
    <property type="protein sequence ID" value="KDE38726.1"/>
    <property type="molecule type" value="Genomic_DNA"/>
</dbReference>
<keyword evidence="12" id="KW-1185">Reference proteome</keyword>
<dbReference type="SUPFAM" id="SSF55073">
    <property type="entry name" value="Nucleotide cyclase"/>
    <property type="match status" value="1"/>
</dbReference>
<dbReference type="InterPro" id="IPR000160">
    <property type="entry name" value="GGDEF_dom"/>
</dbReference>
<dbReference type="EC" id="2.7.7.65" evidence="3"/>
<keyword evidence="5 9" id="KW-0812">Transmembrane</keyword>
<evidence type="ECO:0000256" key="2">
    <source>
        <dbReference type="ARBA" id="ARBA00004651"/>
    </source>
</evidence>
<evidence type="ECO:0000256" key="8">
    <source>
        <dbReference type="ARBA" id="ARBA00034247"/>
    </source>
</evidence>
<gene>
    <name evidence="11" type="ORF">ADINL_2821</name>
</gene>
<dbReference type="CDD" id="cd01949">
    <property type="entry name" value="GGDEF"/>
    <property type="match status" value="1"/>
</dbReference>
<dbReference type="Pfam" id="PF05231">
    <property type="entry name" value="MASE1"/>
    <property type="match status" value="1"/>
</dbReference>
<dbReference type="AlphaFoldDB" id="A0A063Y1S6"/>
<dbReference type="SMART" id="SM00267">
    <property type="entry name" value="GGDEF"/>
    <property type="match status" value="1"/>
</dbReference>
<evidence type="ECO:0000256" key="5">
    <source>
        <dbReference type="ARBA" id="ARBA00022692"/>
    </source>
</evidence>
<feature type="transmembrane region" description="Helical" evidence="9">
    <location>
        <begin position="265"/>
        <end position="283"/>
    </location>
</feature>
<feature type="transmembrane region" description="Helical" evidence="9">
    <location>
        <begin position="110"/>
        <end position="133"/>
    </location>
</feature>
<keyword evidence="7 9" id="KW-0472">Membrane</keyword>
<dbReference type="GO" id="GO:0052621">
    <property type="term" value="F:diguanylate cyclase activity"/>
    <property type="evidence" value="ECO:0007669"/>
    <property type="project" value="UniProtKB-EC"/>
</dbReference>
<accession>A0A063Y1S6</accession>
<dbReference type="OrthoDB" id="9803824at2"/>
<dbReference type="FunFam" id="3.30.70.270:FF:000001">
    <property type="entry name" value="Diguanylate cyclase domain protein"/>
    <property type="match status" value="1"/>
</dbReference>
<evidence type="ECO:0000256" key="4">
    <source>
        <dbReference type="ARBA" id="ARBA00022475"/>
    </source>
</evidence>
<sequence length="460" mass="51409">MEFISRSLVLILLYYLTWHFASLFEIAPLVSAFYPAAGVIFLFVFHYGARYIPVAGVAILLGGLPFDVFWNWSADNLTMSLRQWLVYSAAGLVARHWRLFALPIKTVRDVSALIVILTFTTLVSAAIALGLLIQFAGLQPELYKHLFFGFWIGDLGGVLMFMAAATLFIDLYEGHHVYHGDVFKDRLAWPLTLLLLTGMSVSAYFLVAGQEDIINRIGYLILLPVAWAATVYGMRFALLTALVVNLFAVATYALLDLDSYPVLDLQLLFAVTVCMAMILGASLEEREQARFDAAHDPLTRVMNRRAFFDHGSALFERARRHERNLALLMVDLDFFKLVNDTWGHKCGDQVLMSVAECCRRACRQTDLHARLGGEEFVLLLDDANLEQAQIVAERLRQAVEKIIVPFTNHTLTASIGISLLDEQARSLDDLLLQADKALYQAKADGRNNCKVYGSTAPTAS</sequence>
<dbReference type="InterPro" id="IPR029787">
    <property type="entry name" value="Nucleotide_cyclase"/>
</dbReference>
<comment type="subcellular location">
    <subcellularLocation>
        <location evidence="2">Cell membrane</location>
        <topology evidence="2">Multi-pass membrane protein</topology>
    </subcellularLocation>
</comment>
<organism evidence="11 12">
    <name type="scientific">Nitrincola lacisaponensis</name>
    <dbReference type="NCBI Taxonomy" id="267850"/>
    <lineage>
        <taxon>Bacteria</taxon>
        <taxon>Pseudomonadati</taxon>
        <taxon>Pseudomonadota</taxon>
        <taxon>Gammaproteobacteria</taxon>
        <taxon>Oceanospirillales</taxon>
        <taxon>Oceanospirillaceae</taxon>
        <taxon>Nitrincola</taxon>
    </lineage>
</organism>
<protein>
    <recommendedName>
        <fullName evidence="3">diguanylate cyclase</fullName>
        <ecNumber evidence="3">2.7.7.65</ecNumber>
    </recommendedName>
</protein>
<evidence type="ECO:0000256" key="6">
    <source>
        <dbReference type="ARBA" id="ARBA00022989"/>
    </source>
</evidence>
<keyword evidence="4" id="KW-1003">Cell membrane</keyword>
<feature type="transmembrane region" description="Helical" evidence="9">
    <location>
        <begin position="12"/>
        <end position="45"/>
    </location>
</feature>
<dbReference type="InterPro" id="IPR050469">
    <property type="entry name" value="Diguanylate_Cyclase"/>
</dbReference>
<feature type="transmembrane region" description="Helical" evidence="9">
    <location>
        <begin position="220"/>
        <end position="253"/>
    </location>
</feature>
<comment type="caution">
    <text evidence="11">The sequence shown here is derived from an EMBL/GenBank/DDBJ whole genome shotgun (WGS) entry which is preliminary data.</text>
</comment>
<dbReference type="InterPro" id="IPR007895">
    <property type="entry name" value="MASE1"/>
</dbReference>
<comment type="catalytic activity">
    <reaction evidence="8">
        <text>2 GTP = 3',3'-c-di-GMP + 2 diphosphate</text>
        <dbReference type="Rhea" id="RHEA:24898"/>
        <dbReference type="ChEBI" id="CHEBI:33019"/>
        <dbReference type="ChEBI" id="CHEBI:37565"/>
        <dbReference type="ChEBI" id="CHEBI:58805"/>
        <dbReference type="EC" id="2.7.7.65"/>
    </reaction>
</comment>
<evidence type="ECO:0000256" key="1">
    <source>
        <dbReference type="ARBA" id="ARBA00001946"/>
    </source>
</evidence>
<feature type="transmembrane region" description="Helical" evidence="9">
    <location>
        <begin position="51"/>
        <end position="72"/>
    </location>
</feature>
<dbReference type="NCBIfam" id="TIGR00254">
    <property type="entry name" value="GGDEF"/>
    <property type="match status" value="1"/>
</dbReference>
<evidence type="ECO:0000256" key="9">
    <source>
        <dbReference type="SAM" id="Phobius"/>
    </source>
</evidence>
<keyword evidence="6 9" id="KW-1133">Transmembrane helix</keyword>
<dbReference type="STRING" id="267850.ADINL_2821"/>
<name>A0A063Y1S6_9GAMM</name>
<dbReference type="GO" id="GO:0005886">
    <property type="term" value="C:plasma membrane"/>
    <property type="evidence" value="ECO:0007669"/>
    <property type="project" value="UniProtKB-SubCell"/>
</dbReference>
<evidence type="ECO:0000313" key="12">
    <source>
        <dbReference type="Proteomes" id="UP000027318"/>
    </source>
</evidence>
<dbReference type="GO" id="GO:0043709">
    <property type="term" value="P:cell adhesion involved in single-species biofilm formation"/>
    <property type="evidence" value="ECO:0007669"/>
    <property type="project" value="TreeGrafter"/>
</dbReference>
<feature type="transmembrane region" description="Helical" evidence="9">
    <location>
        <begin position="189"/>
        <end position="208"/>
    </location>
</feature>
<evidence type="ECO:0000256" key="3">
    <source>
        <dbReference type="ARBA" id="ARBA00012528"/>
    </source>
</evidence>
<dbReference type="Gene3D" id="3.30.70.270">
    <property type="match status" value="1"/>
</dbReference>
<dbReference type="InterPro" id="IPR043128">
    <property type="entry name" value="Rev_trsase/Diguanyl_cyclase"/>
</dbReference>
<dbReference type="GO" id="GO:1902201">
    <property type="term" value="P:negative regulation of bacterial-type flagellum-dependent cell motility"/>
    <property type="evidence" value="ECO:0007669"/>
    <property type="project" value="TreeGrafter"/>
</dbReference>
<feature type="transmembrane region" description="Helical" evidence="9">
    <location>
        <begin position="145"/>
        <end position="169"/>
    </location>
</feature>
<dbReference type="PANTHER" id="PTHR45138">
    <property type="entry name" value="REGULATORY COMPONENTS OF SENSORY TRANSDUCTION SYSTEM"/>
    <property type="match status" value="1"/>
</dbReference>
<evidence type="ECO:0000259" key="10">
    <source>
        <dbReference type="PROSITE" id="PS50887"/>
    </source>
</evidence>